<dbReference type="EMBL" id="JABEQM010000009">
    <property type="protein sequence ID" value="MBB2202271.1"/>
    <property type="molecule type" value="Genomic_DNA"/>
</dbReference>
<dbReference type="AlphaFoldDB" id="A0A7W4PPX1"/>
<sequence>MLWRSLPYRVAKVGVVGSNPIARSRFSKENQSVKAALRGRFLFPHPRQTNRGSGREANGGVIAAASEYWRHERLPV</sequence>
<evidence type="ECO:0000313" key="1">
    <source>
        <dbReference type="EMBL" id="MBB2202271.1"/>
    </source>
</evidence>
<accession>A0A7W4PPX1</accession>
<keyword evidence="2" id="KW-1185">Reference proteome</keyword>
<dbReference type="Proteomes" id="UP000578030">
    <property type="component" value="Unassembled WGS sequence"/>
</dbReference>
<comment type="caution">
    <text evidence="1">The sequence shown here is derived from an EMBL/GenBank/DDBJ whole genome shotgun (WGS) entry which is preliminary data.</text>
</comment>
<gene>
    <name evidence="1" type="ORF">HLH28_11920</name>
</gene>
<reference evidence="1 2" key="1">
    <citation type="submission" date="2020-04" db="EMBL/GenBank/DDBJ databases">
        <title>Description of novel Gluconacetobacter.</title>
        <authorList>
            <person name="Sombolestani A."/>
        </authorList>
    </citation>
    <scope>NUCLEOTIDE SEQUENCE [LARGE SCALE GENOMIC DNA]</scope>
    <source>
        <strain evidence="1 2">LMG 27802</strain>
    </source>
</reference>
<proteinExistence type="predicted"/>
<organism evidence="1 2">
    <name type="scientific">Gluconacetobacter tumulisoli</name>
    <dbReference type="NCBI Taxonomy" id="1286189"/>
    <lineage>
        <taxon>Bacteria</taxon>
        <taxon>Pseudomonadati</taxon>
        <taxon>Pseudomonadota</taxon>
        <taxon>Alphaproteobacteria</taxon>
        <taxon>Acetobacterales</taxon>
        <taxon>Acetobacteraceae</taxon>
        <taxon>Gluconacetobacter</taxon>
    </lineage>
</organism>
<dbReference type="RefSeq" id="WP_182959391.1">
    <property type="nucleotide sequence ID" value="NZ_JABEQM010000009.1"/>
</dbReference>
<evidence type="ECO:0000313" key="2">
    <source>
        <dbReference type="Proteomes" id="UP000578030"/>
    </source>
</evidence>
<protein>
    <submittedName>
        <fullName evidence="1">Uncharacterized protein</fullName>
    </submittedName>
</protein>
<name>A0A7W4PPX1_9PROT</name>